<keyword evidence="6" id="KW-1185">Reference proteome</keyword>
<dbReference type="InterPro" id="IPR013783">
    <property type="entry name" value="Ig-like_fold"/>
</dbReference>
<dbReference type="GO" id="GO:0009044">
    <property type="term" value="F:xylan 1,4-beta-xylosidase activity"/>
    <property type="evidence" value="ECO:0007669"/>
    <property type="project" value="InterPro"/>
</dbReference>
<dbReference type="GO" id="GO:0045493">
    <property type="term" value="P:xylan catabolic process"/>
    <property type="evidence" value="ECO:0007669"/>
    <property type="project" value="InterPro"/>
</dbReference>
<dbReference type="Gene3D" id="3.40.50.1700">
    <property type="entry name" value="Glycoside hydrolase family 3 C-terminal domain"/>
    <property type="match status" value="1"/>
</dbReference>
<sequence length="742" mass="80817">MDTHLAQATLTNLDSSASADPIEQRVNALLAKMSVEEKVGQMRIVHAQLGVSLDEAGELVLSEHFKQQVKHGIAGIKNPGEHLPPEQAARINNLLQKYLVENSRHGIPGMFVTESYNGVDAAGTTDFSRPINLAASWNPDLVERVWDQVGREARSRGMHMCHSPEADLIRDPRFGRMSEAFGEDTHLVTEMVVAAVKGVQGNGQGLASTHIGAVTKHFAGYGQVEGGRNFASVQISERDLVDQILPPFKAAVQRAHTLGIMASHGDLNGIACHGNHHLLTEILREQWGFDGYTVSDANDIGRLFYFMAVAENEDEAALLGLRAGMNVDLYNEDCYVRLPQLAEKFPDIIPLIDQAAGNVLRAKFRLGLFDNPYVDEKAAPEINRSPASLALALESDLDSLILLKNENGVLPLSPEKTSTVALVGPLLKAQTLAQFQAAAGPSVTFRAEKGFSLTNGEINYPDLLTPEQCAEGLERAVQTASQADATVLFVGGDEFTSKEAFFDFAIGDRASIDLLGSQVELFHRLKALGKPVIVVLKHRRTLAINELAAEADAIIDAWDPGEQGDTAIAMTLFGQSVPSGKLPCTVPRTIGQLPFHYSQKKINYKKGYMFMENGPLYPFGFGLSYTRFHYENLQLSRDQIENGASLTASIKLTNTGSLAGKEVVQLYIQDPIGSVVRPLKELKAFRKIELQPGETKTVTFEITPEMLACTGADMVRKVENGDFVVQVGSSSEDVLEAGFRVV</sequence>
<dbReference type="AlphaFoldDB" id="A0A927FBJ2"/>
<dbReference type="PANTHER" id="PTHR42721">
    <property type="entry name" value="SUGAR HYDROLASE-RELATED"/>
    <property type="match status" value="1"/>
</dbReference>
<dbReference type="GO" id="GO:0008422">
    <property type="term" value="F:beta-glucosidase activity"/>
    <property type="evidence" value="ECO:0007669"/>
    <property type="project" value="UniProtKB-ARBA"/>
</dbReference>
<dbReference type="EMBL" id="JACYFG010000036">
    <property type="protein sequence ID" value="MBD5780695.1"/>
    <property type="molecule type" value="Genomic_DNA"/>
</dbReference>
<organism evidence="5 6">
    <name type="scientific">Pelagicoccus enzymogenes</name>
    <dbReference type="NCBI Taxonomy" id="2773457"/>
    <lineage>
        <taxon>Bacteria</taxon>
        <taxon>Pseudomonadati</taxon>
        <taxon>Verrucomicrobiota</taxon>
        <taxon>Opitutia</taxon>
        <taxon>Puniceicoccales</taxon>
        <taxon>Pelagicoccaceae</taxon>
        <taxon>Pelagicoccus</taxon>
    </lineage>
</organism>
<dbReference type="InterPro" id="IPR036962">
    <property type="entry name" value="Glyco_hydro_3_N_sf"/>
</dbReference>
<keyword evidence="3 5" id="KW-0378">Hydrolase</keyword>
<dbReference type="SMART" id="SM01217">
    <property type="entry name" value="Fn3_like"/>
    <property type="match status" value="1"/>
</dbReference>
<evidence type="ECO:0000313" key="6">
    <source>
        <dbReference type="Proteomes" id="UP000622317"/>
    </source>
</evidence>
<dbReference type="PRINTS" id="PR00133">
    <property type="entry name" value="GLHYDRLASE3"/>
</dbReference>
<dbReference type="Proteomes" id="UP000622317">
    <property type="component" value="Unassembled WGS sequence"/>
</dbReference>
<gene>
    <name evidence="5" type="ORF">IEN85_14440</name>
</gene>
<dbReference type="RefSeq" id="WP_191617791.1">
    <property type="nucleotide sequence ID" value="NZ_JACYFG010000036.1"/>
</dbReference>
<evidence type="ECO:0000256" key="3">
    <source>
        <dbReference type="ARBA" id="ARBA00022801"/>
    </source>
</evidence>
<dbReference type="GO" id="GO:0031222">
    <property type="term" value="P:arabinan catabolic process"/>
    <property type="evidence" value="ECO:0007669"/>
    <property type="project" value="TreeGrafter"/>
</dbReference>
<proteinExistence type="inferred from homology"/>
<keyword evidence="2" id="KW-0732">Signal</keyword>
<dbReference type="GO" id="GO:0046556">
    <property type="term" value="F:alpha-L-arabinofuranosidase activity"/>
    <property type="evidence" value="ECO:0007669"/>
    <property type="project" value="TreeGrafter"/>
</dbReference>
<dbReference type="PANTHER" id="PTHR42721:SF3">
    <property type="entry name" value="BETA-D-XYLOSIDASE 5-RELATED"/>
    <property type="match status" value="1"/>
</dbReference>
<dbReference type="Pfam" id="PF14310">
    <property type="entry name" value="Fn3-like"/>
    <property type="match status" value="1"/>
</dbReference>
<dbReference type="InterPro" id="IPR002772">
    <property type="entry name" value="Glyco_hydro_3_C"/>
</dbReference>
<dbReference type="Gene3D" id="2.60.40.10">
    <property type="entry name" value="Immunoglobulins"/>
    <property type="match status" value="1"/>
</dbReference>
<dbReference type="InterPro" id="IPR001764">
    <property type="entry name" value="Glyco_hydro_3_N"/>
</dbReference>
<comment type="caution">
    <text evidence="5">The sequence shown here is derived from an EMBL/GenBank/DDBJ whole genome shotgun (WGS) entry which is preliminary data.</text>
</comment>
<dbReference type="InterPro" id="IPR044993">
    <property type="entry name" value="BXL"/>
</dbReference>
<evidence type="ECO:0000256" key="1">
    <source>
        <dbReference type="ARBA" id="ARBA00005336"/>
    </source>
</evidence>
<reference evidence="5" key="1">
    <citation type="submission" date="2020-09" db="EMBL/GenBank/DDBJ databases">
        <title>Pelagicoccus enzymogenes sp. nov. with an EPS production, isolated from marine sediment.</title>
        <authorList>
            <person name="Feng X."/>
        </authorList>
    </citation>
    <scope>NUCLEOTIDE SEQUENCE</scope>
    <source>
        <strain evidence="5">NFK12</strain>
    </source>
</reference>
<dbReference type="Pfam" id="PF01915">
    <property type="entry name" value="Glyco_hydro_3_C"/>
    <property type="match status" value="1"/>
</dbReference>
<protein>
    <submittedName>
        <fullName evidence="5">Glycoside hydrolase family 3 C-terminal domain-containing protein</fullName>
    </submittedName>
</protein>
<dbReference type="Pfam" id="PF00933">
    <property type="entry name" value="Glyco_hydro_3"/>
    <property type="match status" value="1"/>
</dbReference>
<dbReference type="InterPro" id="IPR036881">
    <property type="entry name" value="Glyco_hydro_3_C_sf"/>
</dbReference>
<dbReference type="Gene3D" id="3.20.20.300">
    <property type="entry name" value="Glycoside hydrolase, family 3, N-terminal domain"/>
    <property type="match status" value="1"/>
</dbReference>
<evidence type="ECO:0000313" key="5">
    <source>
        <dbReference type="EMBL" id="MBD5780695.1"/>
    </source>
</evidence>
<dbReference type="SUPFAM" id="SSF52279">
    <property type="entry name" value="Beta-D-glucan exohydrolase, C-terminal domain"/>
    <property type="match status" value="1"/>
</dbReference>
<evidence type="ECO:0000256" key="2">
    <source>
        <dbReference type="ARBA" id="ARBA00022729"/>
    </source>
</evidence>
<dbReference type="SUPFAM" id="SSF51445">
    <property type="entry name" value="(Trans)glycosidases"/>
    <property type="match status" value="1"/>
</dbReference>
<evidence type="ECO:0000259" key="4">
    <source>
        <dbReference type="SMART" id="SM01217"/>
    </source>
</evidence>
<accession>A0A927FBJ2</accession>
<feature type="domain" description="Fibronectin type III-like" evidence="4">
    <location>
        <begin position="662"/>
        <end position="731"/>
    </location>
</feature>
<dbReference type="InterPro" id="IPR026891">
    <property type="entry name" value="Fn3-like"/>
</dbReference>
<name>A0A927FBJ2_9BACT</name>
<dbReference type="FunFam" id="2.60.40.10:FF:000495">
    <property type="entry name" value="Periplasmic beta-glucosidase"/>
    <property type="match status" value="1"/>
</dbReference>
<comment type="similarity">
    <text evidence="1">Belongs to the glycosyl hydrolase 3 family.</text>
</comment>
<dbReference type="InterPro" id="IPR017853">
    <property type="entry name" value="GH"/>
</dbReference>